<name>A0A0C3E7K1_9AGAM</name>
<sequence length="369" mass="40705">MYSVSLRSALPVETLDLIVECLSRTDLLAVIKTNSLFHRIAARVLYRSVSELEPIQAVLLVKTLAQNDLYPSFVRHIELDWDSDNSCCLTANFLRLLNRALRRLKRLLRLTLEFPTNNNTGNVAWVLQGCTFSLKSFTTSMRCGPTLARFLETQDDITDLCLRGINTIDTASLASNALPHLTHFRTVLSSPQVVADFIRDRPVESVSTSLYPGDVGSSLDALLLSSKRIKKLTVLSFEAAQPVLLFKDIATRLPWLEALHVVVLLSEGYTHEMLFEMGPSLSRFGSLKYLTFMAPGTGISVDNEGAVATLWHKACPTLKTIILPRGVVWALADGKWSCWEDDTQTSTAGDAGGDYGSSNPADDRARAVA</sequence>
<reference evidence="3" key="2">
    <citation type="submission" date="2015-01" db="EMBL/GenBank/DDBJ databases">
        <title>Evolutionary Origins and Diversification of the Mycorrhizal Mutualists.</title>
        <authorList>
            <consortium name="DOE Joint Genome Institute"/>
            <consortium name="Mycorrhizal Genomics Consortium"/>
            <person name="Kohler A."/>
            <person name="Kuo A."/>
            <person name="Nagy L.G."/>
            <person name="Floudas D."/>
            <person name="Copeland A."/>
            <person name="Barry K.W."/>
            <person name="Cichocki N."/>
            <person name="Veneault-Fourrey C."/>
            <person name="LaButti K."/>
            <person name="Lindquist E.A."/>
            <person name="Lipzen A."/>
            <person name="Lundell T."/>
            <person name="Morin E."/>
            <person name="Murat C."/>
            <person name="Riley R."/>
            <person name="Ohm R."/>
            <person name="Sun H."/>
            <person name="Tunlid A."/>
            <person name="Henrissat B."/>
            <person name="Grigoriev I.V."/>
            <person name="Hibbett D.S."/>
            <person name="Martin F."/>
        </authorList>
    </citation>
    <scope>NUCLEOTIDE SEQUENCE [LARGE SCALE GENOMIC DNA]</scope>
    <source>
        <strain evidence="3">Foug A</strain>
    </source>
</reference>
<keyword evidence="3" id="KW-1185">Reference proteome</keyword>
<dbReference type="InParanoid" id="A0A0C3E7K1"/>
<evidence type="ECO:0000256" key="1">
    <source>
        <dbReference type="SAM" id="MobiDB-lite"/>
    </source>
</evidence>
<feature type="region of interest" description="Disordered" evidence="1">
    <location>
        <begin position="346"/>
        <end position="369"/>
    </location>
</feature>
<evidence type="ECO:0000313" key="3">
    <source>
        <dbReference type="Proteomes" id="UP000053989"/>
    </source>
</evidence>
<dbReference type="EMBL" id="KN822028">
    <property type="protein sequence ID" value="KIM64414.1"/>
    <property type="molecule type" value="Genomic_DNA"/>
</dbReference>
<dbReference type="HOGENOM" id="CLU_036643_0_0_1"/>
<gene>
    <name evidence="2" type="ORF">SCLCIDRAFT_15221</name>
</gene>
<proteinExistence type="predicted"/>
<accession>A0A0C3E7K1</accession>
<protein>
    <recommendedName>
        <fullName evidence="4">F-box domain-containing protein</fullName>
    </recommendedName>
</protein>
<dbReference type="AlphaFoldDB" id="A0A0C3E7K1"/>
<organism evidence="2 3">
    <name type="scientific">Scleroderma citrinum Foug A</name>
    <dbReference type="NCBI Taxonomy" id="1036808"/>
    <lineage>
        <taxon>Eukaryota</taxon>
        <taxon>Fungi</taxon>
        <taxon>Dikarya</taxon>
        <taxon>Basidiomycota</taxon>
        <taxon>Agaricomycotina</taxon>
        <taxon>Agaricomycetes</taxon>
        <taxon>Agaricomycetidae</taxon>
        <taxon>Boletales</taxon>
        <taxon>Sclerodermatineae</taxon>
        <taxon>Sclerodermataceae</taxon>
        <taxon>Scleroderma</taxon>
    </lineage>
</organism>
<evidence type="ECO:0000313" key="2">
    <source>
        <dbReference type="EMBL" id="KIM64414.1"/>
    </source>
</evidence>
<dbReference type="OrthoDB" id="3178870at2759"/>
<evidence type="ECO:0008006" key="4">
    <source>
        <dbReference type="Google" id="ProtNLM"/>
    </source>
</evidence>
<dbReference type="Proteomes" id="UP000053989">
    <property type="component" value="Unassembled WGS sequence"/>
</dbReference>
<reference evidence="2 3" key="1">
    <citation type="submission" date="2014-04" db="EMBL/GenBank/DDBJ databases">
        <authorList>
            <consortium name="DOE Joint Genome Institute"/>
            <person name="Kuo A."/>
            <person name="Kohler A."/>
            <person name="Nagy L.G."/>
            <person name="Floudas D."/>
            <person name="Copeland A."/>
            <person name="Barry K.W."/>
            <person name="Cichocki N."/>
            <person name="Veneault-Fourrey C."/>
            <person name="LaButti K."/>
            <person name="Lindquist E.A."/>
            <person name="Lipzen A."/>
            <person name="Lundell T."/>
            <person name="Morin E."/>
            <person name="Murat C."/>
            <person name="Sun H."/>
            <person name="Tunlid A."/>
            <person name="Henrissat B."/>
            <person name="Grigoriev I.V."/>
            <person name="Hibbett D.S."/>
            <person name="Martin F."/>
            <person name="Nordberg H.P."/>
            <person name="Cantor M.N."/>
            <person name="Hua S.X."/>
        </authorList>
    </citation>
    <scope>NUCLEOTIDE SEQUENCE [LARGE SCALE GENOMIC DNA]</scope>
    <source>
        <strain evidence="2 3">Foug A</strain>
    </source>
</reference>